<evidence type="ECO:0000259" key="2">
    <source>
        <dbReference type="Pfam" id="PF13649"/>
    </source>
</evidence>
<dbReference type="CDD" id="cd02440">
    <property type="entry name" value="AdoMet_MTases"/>
    <property type="match status" value="1"/>
</dbReference>
<dbReference type="AlphaFoldDB" id="A0A2D0KP58"/>
<dbReference type="RefSeq" id="WP_099109763.1">
    <property type="nucleotide sequence ID" value="NZ_CAWNRH010000090.1"/>
</dbReference>
<sequence length="198" mass="22415">MWNERYSCSDYIFGTEPNIFLTSCEHLLSPGKSVLSVADGEGRNSIWLASQGLNVTAFDMSDEGLKKAKKLATLNDVSVNFKLSDIENWRWVPEQFDIVVAIFIQFAPPAMRRKIFEGMKTTLRPGGMILMQGYRPEQLEYGTGGPRELEYFYTRTLLEEMFGDFRISKLDEYDSELQEGTGHSGISALIDLVAFKPS</sequence>
<evidence type="ECO:0000256" key="1">
    <source>
        <dbReference type="ARBA" id="ARBA00022679"/>
    </source>
</evidence>
<reference evidence="3 4" key="1">
    <citation type="journal article" date="2017" name="Nat. Microbiol.">
        <title>Natural product diversity associated with the nematode symbionts Photorhabdus and Xenorhabdus.</title>
        <authorList>
            <person name="Tobias N.J."/>
            <person name="Wolff H."/>
            <person name="Djahanschiri B."/>
            <person name="Grundmann F."/>
            <person name="Kronenwerth M."/>
            <person name="Shi Y.M."/>
            <person name="Simonyi S."/>
            <person name="Grun P."/>
            <person name="Shapiro-Ilan D."/>
            <person name="Pidot S.J."/>
            <person name="Stinear T.P."/>
            <person name="Ebersberger I."/>
            <person name="Bode H.B."/>
        </authorList>
    </citation>
    <scope>NUCLEOTIDE SEQUENCE [LARGE SCALE GENOMIC DNA]</scope>
    <source>
        <strain evidence="3 4">DSM 17904</strain>
    </source>
</reference>
<keyword evidence="4" id="KW-1185">Reference proteome</keyword>
<dbReference type="GO" id="GO:0008168">
    <property type="term" value="F:methyltransferase activity"/>
    <property type="evidence" value="ECO:0007669"/>
    <property type="project" value="UniProtKB-KW"/>
</dbReference>
<dbReference type="Gene3D" id="3.40.50.150">
    <property type="entry name" value="Vaccinia Virus protein VP39"/>
    <property type="match status" value="1"/>
</dbReference>
<keyword evidence="3" id="KW-0489">Methyltransferase</keyword>
<dbReference type="Pfam" id="PF13649">
    <property type="entry name" value="Methyltransf_25"/>
    <property type="match status" value="1"/>
</dbReference>
<dbReference type="InterPro" id="IPR029063">
    <property type="entry name" value="SAM-dependent_MTases_sf"/>
</dbReference>
<accession>A0A2D0KP58</accession>
<keyword evidence="1 3" id="KW-0808">Transferase</keyword>
<dbReference type="PANTHER" id="PTHR43861">
    <property type="entry name" value="TRANS-ACONITATE 2-METHYLTRANSFERASE-RELATED"/>
    <property type="match status" value="1"/>
</dbReference>
<comment type="caution">
    <text evidence="3">The sequence shown here is derived from an EMBL/GenBank/DDBJ whole genome shotgun (WGS) entry which is preliminary data.</text>
</comment>
<organism evidence="3 4">
    <name type="scientific">Xenorhabdus stockiae</name>
    <dbReference type="NCBI Taxonomy" id="351614"/>
    <lineage>
        <taxon>Bacteria</taxon>
        <taxon>Pseudomonadati</taxon>
        <taxon>Pseudomonadota</taxon>
        <taxon>Gammaproteobacteria</taxon>
        <taxon>Enterobacterales</taxon>
        <taxon>Morganellaceae</taxon>
        <taxon>Xenorhabdus</taxon>
    </lineage>
</organism>
<name>A0A2D0KP58_9GAMM</name>
<evidence type="ECO:0000313" key="4">
    <source>
        <dbReference type="Proteomes" id="UP000222366"/>
    </source>
</evidence>
<dbReference type="PANTHER" id="PTHR43861:SF3">
    <property type="entry name" value="PUTATIVE (AFU_ORTHOLOGUE AFUA_2G14390)-RELATED"/>
    <property type="match status" value="1"/>
</dbReference>
<dbReference type="Proteomes" id="UP000222366">
    <property type="component" value="Unassembled WGS sequence"/>
</dbReference>
<gene>
    <name evidence="3" type="ORF">Xsto_02177</name>
</gene>
<feature type="domain" description="Methyltransferase" evidence="2">
    <location>
        <begin position="34"/>
        <end position="127"/>
    </location>
</feature>
<dbReference type="SUPFAM" id="SSF53335">
    <property type="entry name" value="S-adenosyl-L-methionine-dependent methyltransferases"/>
    <property type="match status" value="1"/>
</dbReference>
<protein>
    <submittedName>
        <fullName evidence="3">Methyltransferase</fullName>
    </submittedName>
</protein>
<proteinExistence type="predicted"/>
<dbReference type="EMBL" id="NJAJ01000018">
    <property type="protein sequence ID" value="PHM65196.1"/>
    <property type="molecule type" value="Genomic_DNA"/>
</dbReference>
<evidence type="ECO:0000313" key="3">
    <source>
        <dbReference type="EMBL" id="PHM65196.1"/>
    </source>
</evidence>
<dbReference type="InterPro" id="IPR041698">
    <property type="entry name" value="Methyltransf_25"/>
</dbReference>
<dbReference type="GO" id="GO:0032259">
    <property type="term" value="P:methylation"/>
    <property type="evidence" value="ECO:0007669"/>
    <property type="project" value="UniProtKB-KW"/>
</dbReference>